<organism evidence="1 2">
    <name type="scientific">Brevibacterium salitolerans</name>
    <dbReference type="NCBI Taxonomy" id="1403566"/>
    <lineage>
        <taxon>Bacteria</taxon>
        <taxon>Bacillati</taxon>
        <taxon>Actinomycetota</taxon>
        <taxon>Actinomycetes</taxon>
        <taxon>Micrococcales</taxon>
        <taxon>Brevibacteriaceae</taxon>
        <taxon>Brevibacterium</taxon>
    </lineage>
</organism>
<accession>A0ABN2WGL5</accession>
<sequence length="267" mass="28079">MLGLLSAGTVYVLGRMPGASNETHLCAVAGSPAQGAAGPVVRAVLKTRAGERALPDFPAGTLSHREVAAFEVSHALGLDVVPPTVWRSDLGGSLQIFVETDPAADPAVVLAPPGGLPRDLAPVLRAELAGGGEVVLAHALTPAVRRIAFFDVLIDNADRKGGHLLTGAWLAGDGPHEVRVHGIDNGLAFNTVPTLRTVLWGYAGEPLTDEERHWASRTAHGELDAVLAPHLGAEERRVLALRAAGLLQRGRMPEPPRNRRAVPWPPL</sequence>
<dbReference type="Proteomes" id="UP001500984">
    <property type="component" value="Unassembled WGS sequence"/>
</dbReference>
<dbReference type="NCBIfam" id="TIGR03843">
    <property type="entry name" value="SCO1664 family protein"/>
    <property type="match status" value="1"/>
</dbReference>
<dbReference type="RefSeq" id="WP_291798600.1">
    <property type="nucleotide sequence ID" value="NZ_BAAAPZ010000002.1"/>
</dbReference>
<proteinExistence type="predicted"/>
<dbReference type="InterPro" id="IPR022292">
    <property type="entry name" value="CHP03843"/>
</dbReference>
<evidence type="ECO:0000313" key="2">
    <source>
        <dbReference type="Proteomes" id="UP001500984"/>
    </source>
</evidence>
<comment type="caution">
    <text evidence="1">The sequence shown here is derived from an EMBL/GenBank/DDBJ whole genome shotgun (WGS) entry which is preliminary data.</text>
</comment>
<name>A0ABN2WGL5_9MICO</name>
<dbReference type="EMBL" id="BAAAPZ010000002">
    <property type="protein sequence ID" value="GAA2091721.1"/>
    <property type="molecule type" value="Genomic_DNA"/>
</dbReference>
<protein>
    <submittedName>
        <fullName evidence="1">SCO1664 family protein</fullName>
    </submittedName>
</protein>
<reference evidence="1 2" key="1">
    <citation type="journal article" date="2019" name="Int. J. Syst. Evol. Microbiol.">
        <title>The Global Catalogue of Microorganisms (GCM) 10K type strain sequencing project: providing services to taxonomists for standard genome sequencing and annotation.</title>
        <authorList>
            <consortium name="The Broad Institute Genomics Platform"/>
            <consortium name="The Broad Institute Genome Sequencing Center for Infectious Disease"/>
            <person name="Wu L."/>
            <person name="Ma J."/>
        </authorList>
    </citation>
    <scope>NUCLEOTIDE SEQUENCE [LARGE SCALE GENOMIC DNA]</scope>
    <source>
        <strain evidence="1 2">JCM 15900</strain>
    </source>
</reference>
<keyword evidence="2" id="KW-1185">Reference proteome</keyword>
<gene>
    <name evidence="1" type="ORF">GCM10009823_09060</name>
</gene>
<evidence type="ECO:0000313" key="1">
    <source>
        <dbReference type="EMBL" id="GAA2091721.1"/>
    </source>
</evidence>